<dbReference type="Proteomes" id="UP001479436">
    <property type="component" value="Unassembled WGS sequence"/>
</dbReference>
<dbReference type="PANTHER" id="PTHR19306">
    <property type="entry name" value="STRUCTURAL MAINTENANCE OF CHROMOSOMES 5,6 SMC5, SMC6"/>
    <property type="match status" value="1"/>
</dbReference>
<dbReference type="GO" id="GO:0016787">
    <property type="term" value="F:hydrolase activity"/>
    <property type="evidence" value="ECO:0007669"/>
    <property type="project" value="UniProtKB-KW"/>
</dbReference>
<protein>
    <submittedName>
        <fullName evidence="14">Structural maintenance of chromosomes protein 6</fullName>
        <ecNumber evidence="14">3.6.4.13</ecNumber>
    </submittedName>
</protein>
<dbReference type="Pfam" id="PF02463">
    <property type="entry name" value="SMC_N"/>
    <property type="match status" value="1"/>
</dbReference>
<dbReference type="GO" id="GO:0003724">
    <property type="term" value="F:RNA helicase activity"/>
    <property type="evidence" value="ECO:0007669"/>
    <property type="project" value="UniProtKB-EC"/>
</dbReference>
<dbReference type="Gene3D" id="1.10.287.1490">
    <property type="match status" value="1"/>
</dbReference>
<dbReference type="EC" id="3.6.4.13" evidence="14"/>
<evidence type="ECO:0000256" key="9">
    <source>
        <dbReference type="ARBA" id="ARBA00023172"/>
    </source>
</evidence>
<accession>A0ABR2VQF4</accession>
<keyword evidence="5" id="KW-0547">Nucleotide-binding</keyword>
<name>A0ABR2VQF4_9FUNG</name>
<keyword evidence="9" id="KW-0233">DNA recombination</keyword>
<feature type="non-terminal residue" evidence="14">
    <location>
        <position position="564"/>
    </location>
</feature>
<comment type="caution">
    <text evidence="14">The sequence shown here is derived from an EMBL/GenBank/DDBJ whole genome shotgun (WGS) entry which is preliminary data.</text>
</comment>
<proteinExistence type="inferred from homology"/>
<evidence type="ECO:0000313" key="14">
    <source>
        <dbReference type="EMBL" id="KAK9693598.1"/>
    </source>
</evidence>
<evidence type="ECO:0000256" key="2">
    <source>
        <dbReference type="ARBA" id="ARBA00004286"/>
    </source>
</evidence>
<keyword evidence="10" id="KW-0234">DNA repair</keyword>
<keyword evidence="11" id="KW-0539">Nucleus</keyword>
<feature type="domain" description="RecF/RecN/SMC N-terminal" evidence="13">
    <location>
        <begin position="10"/>
        <end position="290"/>
    </location>
</feature>
<evidence type="ECO:0000256" key="6">
    <source>
        <dbReference type="ARBA" id="ARBA00022763"/>
    </source>
</evidence>
<evidence type="ECO:0000256" key="1">
    <source>
        <dbReference type="ARBA" id="ARBA00004123"/>
    </source>
</evidence>
<comment type="subcellular location">
    <subcellularLocation>
        <location evidence="2">Chromosome</location>
    </subcellularLocation>
    <subcellularLocation>
        <location evidence="1">Nucleus</location>
    </subcellularLocation>
</comment>
<evidence type="ECO:0000259" key="13">
    <source>
        <dbReference type="Pfam" id="PF02463"/>
    </source>
</evidence>
<keyword evidence="4" id="KW-0158">Chromosome</keyword>
<evidence type="ECO:0000256" key="10">
    <source>
        <dbReference type="ARBA" id="ARBA00023204"/>
    </source>
</evidence>
<dbReference type="InterPro" id="IPR003395">
    <property type="entry name" value="RecF/RecN/SMC_N"/>
</dbReference>
<dbReference type="EMBL" id="JASJQH010008312">
    <property type="protein sequence ID" value="KAK9693598.1"/>
    <property type="molecule type" value="Genomic_DNA"/>
</dbReference>
<evidence type="ECO:0000256" key="5">
    <source>
        <dbReference type="ARBA" id="ARBA00022741"/>
    </source>
</evidence>
<keyword evidence="6" id="KW-0227">DNA damage</keyword>
<organism evidence="14 15">
    <name type="scientific">Basidiobolus ranarum</name>
    <dbReference type="NCBI Taxonomy" id="34480"/>
    <lineage>
        <taxon>Eukaryota</taxon>
        <taxon>Fungi</taxon>
        <taxon>Fungi incertae sedis</taxon>
        <taxon>Zoopagomycota</taxon>
        <taxon>Entomophthoromycotina</taxon>
        <taxon>Basidiobolomycetes</taxon>
        <taxon>Basidiobolales</taxon>
        <taxon>Basidiobolaceae</taxon>
        <taxon>Basidiobolus</taxon>
    </lineage>
</organism>
<evidence type="ECO:0000256" key="3">
    <source>
        <dbReference type="ARBA" id="ARBA00006793"/>
    </source>
</evidence>
<keyword evidence="15" id="KW-1185">Reference proteome</keyword>
<reference evidence="14 15" key="1">
    <citation type="submission" date="2023-04" db="EMBL/GenBank/DDBJ databases">
        <title>Genome of Basidiobolus ranarum AG-B5.</title>
        <authorList>
            <person name="Stajich J.E."/>
            <person name="Carter-House D."/>
            <person name="Gryganskyi A."/>
        </authorList>
    </citation>
    <scope>NUCLEOTIDE SEQUENCE [LARGE SCALE GENOMIC DNA]</scope>
    <source>
        <strain evidence="14 15">AG-B5</strain>
    </source>
</reference>
<gene>
    <name evidence="14" type="primary">smc6_2</name>
    <name evidence="14" type="ORF">K7432_013846</name>
</gene>
<evidence type="ECO:0000256" key="12">
    <source>
        <dbReference type="SAM" id="Coils"/>
    </source>
</evidence>
<keyword evidence="14" id="KW-0378">Hydrolase</keyword>
<evidence type="ECO:0000256" key="8">
    <source>
        <dbReference type="ARBA" id="ARBA00023054"/>
    </source>
</evidence>
<dbReference type="PANTHER" id="PTHR19306:SF6">
    <property type="entry name" value="STRUCTURAL MAINTENANCE OF CHROMOSOMES PROTEIN 6"/>
    <property type="match status" value="1"/>
</dbReference>
<evidence type="ECO:0000256" key="11">
    <source>
        <dbReference type="ARBA" id="ARBA00023242"/>
    </source>
</evidence>
<sequence length="564" mass="65007">MGAEAQLGVIESIELVNFMCHRYLKVNLGPKINFIIGHNGSGKSAILSGITVCLGGKATVTNRASNLKSLIREGSSVGQVVVKLRNQGSEAYKPEVYEDCIIIERRISRDGNNGYKIKSSEGKTISTKREELSAICDHMGIQIDNPMNVLSQDTARQFLNSTSPEEKYKFFLRGTQLTQLSEDNEIIRESIDTTENIIRNKKQVNRRLLVKYKCSILIETPSSLQVLPDLLKEAKNAEGRFKDMEQARELRLKVEAMKREIAWAQVVEKEESLHIAETRLYKGQKKLPAIQNELEKENTSFEQINTRISQLEDEKNEHQMALRPLEKRKQEPIEALKEKRRQLQDFQHESQEINGTFKSLRSNLAELEKKIKDETSKLNGDNSNRREEALNKIKALELEIEDAKRGIEESREKHKEYEISNTEAKERYSQIRESIKSIEREVSEFKENIQRLEDQKTNRLKAFGSMMPEILKEVEREGRWKSKPVGPIGAYTKLRKSEWADTMESLVGNLLDCFIVEYHQDRQLLQSILHKYKCPSKIFVSKNDNFDYSAGEPDQRFLTALRVL</sequence>
<dbReference type="SUPFAM" id="SSF52540">
    <property type="entry name" value="P-loop containing nucleoside triphosphate hydrolases"/>
    <property type="match status" value="1"/>
</dbReference>
<evidence type="ECO:0000313" key="15">
    <source>
        <dbReference type="Proteomes" id="UP001479436"/>
    </source>
</evidence>
<feature type="coiled-coil region" evidence="12">
    <location>
        <begin position="294"/>
        <end position="455"/>
    </location>
</feature>
<comment type="similarity">
    <text evidence="3">Belongs to the SMC family. SMC6 subfamily.</text>
</comment>
<dbReference type="Gene3D" id="3.40.50.300">
    <property type="entry name" value="P-loop containing nucleotide triphosphate hydrolases"/>
    <property type="match status" value="1"/>
</dbReference>
<keyword evidence="7" id="KW-0067">ATP-binding</keyword>
<keyword evidence="8 12" id="KW-0175">Coiled coil</keyword>
<evidence type="ECO:0000256" key="7">
    <source>
        <dbReference type="ARBA" id="ARBA00022840"/>
    </source>
</evidence>
<dbReference type="InterPro" id="IPR027417">
    <property type="entry name" value="P-loop_NTPase"/>
</dbReference>
<dbReference type="SUPFAM" id="SSF57997">
    <property type="entry name" value="Tropomyosin"/>
    <property type="match status" value="1"/>
</dbReference>
<evidence type="ECO:0000256" key="4">
    <source>
        <dbReference type="ARBA" id="ARBA00022454"/>
    </source>
</evidence>